<dbReference type="Gene3D" id="3.90.1300.10">
    <property type="entry name" value="Amidase signature (AS) domain"/>
    <property type="match status" value="1"/>
</dbReference>
<dbReference type="InterPro" id="IPR000120">
    <property type="entry name" value="Amidase"/>
</dbReference>
<dbReference type="PANTHER" id="PTHR11895:SF7">
    <property type="entry name" value="GLUTAMYL-TRNA(GLN) AMIDOTRANSFERASE SUBUNIT A, MITOCHONDRIAL"/>
    <property type="match status" value="1"/>
</dbReference>
<dbReference type="NCBIfam" id="NF004815">
    <property type="entry name" value="PRK06169.1"/>
    <property type="match status" value="1"/>
</dbReference>
<comment type="caution">
    <text evidence="3">The sequence shown here is derived from an EMBL/GenBank/DDBJ whole genome shotgun (WGS) entry which is preliminary data.</text>
</comment>
<dbReference type="Proteomes" id="UP000239388">
    <property type="component" value="Unassembled WGS sequence"/>
</dbReference>
<name>A0A2S8G9Q1_9BACT</name>
<feature type="domain" description="Amidase" evidence="2">
    <location>
        <begin position="29"/>
        <end position="449"/>
    </location>
</feature>
<dbReference type="EMBL" id="PUIB01000006">
    <property type="protein sequence ID" value="PQO41188.1"/>
    <property type="molecule type" value="Genomic_DNA"/>
</dbReference>
<accession>A0A2S8G9Q1</accession>
<reference evidence="3 4" key="1">
    <citation type="submission" date="2018-02" db="EMBL/GenBank/DDBJ databases">
        <title>Comparative genomes isolates from brazilian mangrove.</title>
        <authorList>
            <person name="Araujo J.E."/>
            <person name="Taketani R.G."/>
            <person name="Silva M.C.P."/>
            <person name="Loureco M.V."/>
            <person name="Andreote F.D."/>
        </authorList>
    </citation>
    <scope>NUCLEOTIDE SEQUENCE [LARGE SCALE GENOMIC DNA]</scope>
    <source>
        <strain evidence="3 4">NAP PRIS-MGV</strain>
    </source>
</reference>
<proteinExistence type="inferred from homology"/>
<dbReference type="AlphaFoldDB" id="A0A2S8G9Q1"/>
<dbReference type="Pfam" id="PF01425">
    <property type="entry name" value="Amidase"/>
    <property type="match status" value="1"/>
</dbReference>
<dbReference type="RefSeq" id="WP_105351931.1">
    <property type="nucleotide sequence ID" value="NZ_PUIB01000006.1"/>
</dbReference>
<protein>
    <submittedName>
        <fullName evidence="3">Amidase</fullName>
    </submittedName>
</protein>
<dbReference type="GO" id="GO:0003824">
    <property type="term" value="F:catalytic activity"/>
    <property type="evidence" value="ECO:0007669"/>
    <property type="project" value="InterPro"/>
</dbReference>
<dbReference type="InterPro" id="IPR036928">
    <property type="entry name" value="AS_sf"/>
</dbReference>
<dbReference type="OrthoDB" id="9811471at2"/>
<evidence type="ECO:0000313" key="4">
    <source>
        <dbReference type="Proteomes" id="UP000239388"/>
    </source>
</evidence>
<gene>
    <name evidence="3" type="ORF">C5Y98_04340</name>
</gene>
<dbReference type="PANTHER" id="PTHR11895">
    <property type="entry name" value="TRANSAMIDASE"/>
    <property type="match status" value="1"/>
</dbReference>
<organism evidence="3 4">
    <name type="scientific">Blastopirellula marina</name>
    <dbReference type="NCBI Taxonomy" id="124"/>
    <lineage>
        <taxon>Bacteria</taxon>
        <taxon>Pseudomonadati</taxon>
        <taxon>Planctomycetota</taxon>
        <taxon>Planctomycetia</taxon>
        <taxon>Pirellulales</taxon>
        <taxon>Pirellulaceae</taxon>
        <taxon>Blastopirellula</taxon>
    </lineage>
</organism>
<evidence type="ECO:0000313" key="3">
    <source>
        <dbReference type="EMBL" id="PQO41188.1"/>
    </source>
</evidence>
<dbReference type="SUPFAM" id="SSF75304">
    <property type="entry name" value="Amidase signature (AS) enzymes"/>
    <property type="match status" value="1"/>
</dbReference>
<sequence>MAEPTTQVADMTAGEMTSLFKSGELSPVEAAEACFERIKQHNDKVNAYNIFNEELTFAAARQSEERWRLGTPLGPIDGVPVAVKDIFITKGWPNRKGSTLTSPEPLQVDAPAIAALRRNGFVPLGRTTTPEFGWKGVTDNPLDGVTSNPWDPTKVSGGSSGGSGAAIPLGMGPLALGTDAGGSIRIPAGFCGVVGHKPTHGVCPMWPPSSFYPLAHVGPMTWTVADAALLMDVLAEPDARDCTLPPASVSFRESLNHIHLAGKRIALSPNLGYVDVDSEVNAAVCAAAGAFEEAGAIVEACDPGFSDPLEAFNVLFYGGAANALRDIGPEDRAKMDPNLIKVAQWGSERSLLDYMGAANVRAEITEQMSLFHRKWDLLLTPTLPIPAFDAGLEVPTDWPYERWPTWTPFTYPFNMTGQPAISVPCGFTQSGLPIGLQIVGPRHADVAVLQAAHFYQQVRPLTSIRPKLLSM</sequence>
<dbReference type="InterPro" id="IPR023631">
    <property type="entry name" value="Amidase_dom"/>
</dbReference>
<comment type="similarity">
    <text evidence="1">Belongs to the amidase family.</text>
</comment>
<evidence type="ECO:0000259" key="2">
    <source>
        <dbReference type="Pfam" id="PF01425"/>
    </source>
</evidence>
<evidence type="ECO:0000256" key="1">
    <source>
        <dbReference type="ARBA" id="ARBA00009199"/>
    </source>
</evidence>